<protein>
    <recommendedName>
        <fullName evidence="6">NlpC/P60 domain-containing protein</fullName>
    </recommendedName>
</protein>
<name>A0ABP9ZWA2_9GAMM</name>
<keyword evidence="2" id="KW-0645">Protease</keyword>
<dbReference type="PANTHER" id="PTHR47360:SF1">
    <property type="entry name" value="ENDOPEPTIDASE NLPC-RELATED"/>
    <property type="match status" value="1"/>
</dbReference>
<dbReference type="InterPro" id="IPR038765">
    <property type="entry name" value="Papain-like_cys_pep_sf"/>
</dbReference>
<accession>A0ABP9ZWA2</accession>
<dbReference type="PANTHER" id="PTHR47360">
    <property type="entry name" value="MUREIN DD-ENDOPEPTIDASE MEPS/MUREIN LD-CARBOXYPEPTIDASE"/>
    <property type="match status" value="1"/>
</dbReference>
<dbReference type="Proteomes" id="UP001481413">
    <property type="component" value="Unassembled WGS sequence"/>
</dbReference>
<dbReference type="InterPro" id="IPR000064">
    <property type="entry name" value="NLP_P60_dom"/>
</dbReference>
<keyword evidence="3" id="KW-0732">Signal</keyword>
<dbReference type="InterPro" id="IPR052062">
    <property type="entry name" value="Murein_DD/LD_carboxypeptidase"/>
</dbReference>
<evidence type="ECO:0000256" key="2">
    <source>
        <dbReference type="ARBA" id="ARBA00022670"/>
    </source>
</evidence>
<organism evidence="7 8">
    <name type="scientific">Thalassolituus maritimus</name>
    <dbReference type="NCBI Taxonomy" id="484498"/>
    <lineage>
        <taxon>Bacteria</taxon>
        <taxon>Pseudomonadati</taxon>
        <taxon>Pseudomonadota</taxon>
        <taxon>Gammaproteobacteria</taxon>
        <taxon>Oceanospirillales</taxon>
        <taxon>Oceanospirillaceae</taxon>
        <taxon>Thalassolituus</taxon>
    </lineage>
</organism>
<keyword evidence="4" id="KW-0378">Hydrolase</keyword>
<evidence type="ECO:0000313" key="8">
    <source>
        <dbReference type="Proteomes" id="UP001481413"/>
    </source>
</evidence>
<comment type="caution">
    <text evidence="7">The sequence shown here is derived from an EMBL/GenBank/DDBJ whole genome shotgun (WGS) entry which is preliminary data.</text>
</comment>
<reference evidence="7 8" key="1">
    <citation type="submission" date="2024-04" db="EMBL/GenBank/DDBJ databases">
        <title>Draft genome sequence of Thalassolituus maritimus NBRC 116585.</title>
        <authorList>
            <person name="Miyakawa T."/>
            <person name="Kusuya Y."/>
            <person name="Miura T."/>
        </authorList>
    </citation>
    <scope>NUCLEOTIDE SEQUENCE [LARGE SCALE GENOMIC DNA]</scope>
    <source>
        <strain evidence="7 8">5NW40-0001</strain>
    </source>
</reference>
<keyword evidence="8" id="KW-1185">Reference proteome</keyword>
<dbReference type="EMBL" id="BAABWH010000001">
    <property type="protein sequence ID" value="GAA6144417.1"/>
    <property type="molecule type" value="Genomic_DNA"/>
</dbReference>
<sequence length="119" mass="13661">MLYREYETWRGAPYRLGGLSERGVDCSGLVYLTFRDAFATPLPRTTRKQSTKGEPVSRHALQSGDLVFFQTGVNTRHVGIYIEQNKFLHASTSRGVMVSYLTSDYWDARFTHARRIPIQ</sequence>
<comment type="similarity">
    <text evidence="1">Belongs to the peptidase C40 family.</text>
</comment>
<evidence type="ECO:0000259" key="6">
    <source>
        <dbReference type="PROSITE" id="PS51935"/>
    </source>
</evidence>
<dbReference type="PROSITE" id="PS51935">
    <property type="entry name" value="NLPC_P60"/>
    <property type="match status" value="1"/>
</dbReference>
<evidence type="ECO:0000256" key="3">
    <source>
        <dbReference type="ARBA" id="ARBA00022729"/>
    </source>
</evidence>
<evidence type="ECO:0000256" key="5">
    <source>
        <dbReference type="ARBA" id="ARBA00022807"/>
    </source>
</evidence>
<evidence type="ECO:0000256" key="1">
    <source>
        <dbReference type="ARBA" id="ARBA00007074"/>
    </source>
</evidence>
<dbReference type="SUPFAM" id="SSF54001">
    <property type="entry name" value="Cysteine proteinases"/>
    <property type="match status" value="1"/>
</dbReference>
<evidence type="ECO:0000313" key="7">
    <source>
        <dbReference type="EMBL" id="GAA6144417.1"/>
    </source>
</evidence>
<keyword evidence="5" id="KW-0788">Thiol protease</keyword>
<gene>
    <name evidence="7" type="ORF">NBRC116585_05340</name>
</gene>
<evidence type="ECO:0000256" key="4">
    <source>
        <dbReference type="ARBA" id="ARBA00022801"/>
    </source>
</evidence>
<dbReference type="Gene3D" id="3.90.1720.10">
    <property type="entry name" value="endopeptidase domain like (from Nostoc punctiforme)"/>
    <property type="match status" value="1"/>
</dbReference>
<dbReference type="Pfam" id="PF00877">
    <property type="entry name" value="NLPC_P60"/>
    <property type="match status" value="1"/>
</dbReference>
<feature type="domain" description="NlpC/P60" evidence="6">
    <location>
        <begin position="1"/>
        <end position="117"/>
    </location>
</feature>
<proteinExistence type="inferred from homology"/>